<dbReference type="AlphaFoldDB" id="A0A1E7FX68"/>
<keyword evidence="7" id="KW-1133">Transmembrane helix</keyword>
<dbReference type="InterPro" id="IPR018108">
    <property type="entry name" value="MCP_transmembrane"/>
</dbReference>
<dbReference type="GO" id="GO:0005743">
    <property type="term" value="C:mitochondrial inner membrane"/>
    <property type="evidence" value="ECO:0007669"/>
    <property type="project" value="UniProtKB-SubCell"/>
</dbReference>
<keyword evidence="6" id="KW-0999">Mitochondrion inner membrane</keyword>
<dbReference type="PANTHER" id="PTHR45671">
    <property type="entry name" value="SOLUTE CARRIER FAMILY 25 (MITOCHONDRIAL CARRIER PHOSPHATE CARRIER), MEMBER 3, LIKE-RELATED-RELATED"/>
    <property type="match status" value="1"/>
</dbReference>
<gene>
    <name evidence="12" type="ORF">FRACYDRAFT_179624</name>
</gene>
<keyword evidence="3 11" id="KW-0813">Transport</keyword>
<keyword evidence="13" id="KW-1185">Reference proteome</keyword>
<keyword evidence="8" id="KW-0496">Mitochondrion</keyword>
<dbReference type="InterPro" id="IPR023395">
    <property type="entry name" value="MCP_dom_sf"/>
</dbReference>
<feature type="repeat" description="Solcar" evidence="10">
    <location>
        <begin position="187"/>
        <end position="270"/>
    </location>
</feature>
<name>A0A1E7FX68_9STRA</name>
<evidence type="ECO:0000256" key="5">
    <source>
        <dbReference type="ARBA" id="ARBA00022737"/>
    </source>
</evidence>
<keyword evidence="4 10" id="KW-0812">Transmembrane</keyword>
<organism evidence="12 13">
    <name type="scientific">Fragilariopsis cylindrus CCMP1102</name>
    <dbReference type="NCBI Taxonomy" id="635003"/>
    <lineage>
        <taxon>Eukaryota</taxon>
        <taxon>Sar</taxon>
        <taxon>Stramenopiles</taxon>
        <taxon>Ochrophyta</taxon>
        <taxon>Bacillariophyta</taxon>
        <taxon>Bacillariophyceae</taxon>
        <taxon>Bacillariophycidae</taxon>
        <taxon>Bacillariales</taxon>
        <taxon>Bacillariaceae</taxon>
        <taxon>Fragilariopsis</taxon>
    </lineage>
</organism>
<evidence type="ECO:0000313" key="12">
    <source>
        <dbReference type="EMBL" id="OEU22751.1"/>
    </source>
</evidence>
<feature type="repeat" description="Solcar" evidence="10">
    <location>
        <begin position="89"/>
        <end position="173"/>
    </location>
</feature>
<evidence type="ECO:0000256" key="3">
    <source>
        <dbReference type="ARBA" id="ARBA00022448"/>
    </source>
</evidence>
<comment type="subcellular location">
    <subcellularLocation>
        <location evidence="1">Mitochondrion inner membrane</location>
        <topology evidence="1">Multi-pass membrane protein</topology>
    </subcellularLocation>
</comment>
<dbReference type="EMBL" id="KV784353">
    <property type="protein sequence ID" value="OEU22751.1"/>
    <property type="molecule type" value="Genomic_DNA"/>
</dbReference>
<proteinExistence type="inferred from homology"/>
<evidence type="ECO:0000256" key="4">
    <source>
        <dbReference type="ARBA" id="ARBA00022692"/>
    </source>
</evidence>
<evidence type="ECO:0000256" key="8">
    <source>
        <dbReference type="ARBA" id="ARBA00023128"/>
    </source>
</evidence>
<dbReference type="PROSITE" id="PS50920">
    <property type="entry name" value="SOLCAR"/>
    <property type="match status" value="3"/>
</dbReference>
<dbReference type="GO" id="GO:1990547">
    <property type="term" value="P:mitochondrial phosphate ion transmembrane transport"/>
    <property type="evidence" value="ECO:0007669"/>
    <property type="project" value="InterPro"/>
</dbReference>
<evidence type="ECO:0000256" key="7">
    <source>
        <dbReference type="ARBA" id="ARBA00022989"/>
    </source>
</evidence>
<dbReference type="KEGG" id="fcy:FRACYDRAFT_179624"/>
<evidence type="ECO:0000313" key="13">
    <source>
        <dbReference type="Proteomes" id="UP000095751"/>
    </source>
</evidence>
<evidence type="ECO:0000256" key="6">
    <source>
        <dbReference type="ARBA" id="ARBA00022792"/>
    </source>
</evidence>
<reference evidence="12 13" key="1">
    <citation type="submission" date="2016-09" db="EMBL/GenBank/DDBJ databases">
        <title>Extensive genetic diversity and differential bi-allelic expression allows diatom success in the polar Southern Ocean.</title>
        <authorList>
            <consortium name="DOE Joint Genome Institute"/>
            <person name="Mock T."/>
            <person name="Otillar R.P."/>
            <person name="Strauss J."/>
            <person name="Dupont C."/>
            <person name="Frickenhaus S."/>
            <person name="Maumus F."/>
            <person name="Mcmullan M."/>
            <person name="Sanges R."/>
            <person name="Schmutz J."/>
            <person name="Toseland A."/>
            <person name="Valas R."/>
            <person name="Veluchamy A."/>
            <person name="Ward B.J."/>
            <person name="Allen A."/>
            <person name="Barry K."/>
            <person name="Falciatore A."/>
            <person name="Ferrante M."/>
            <person name="Fortunato A.E."/>
            <person name="Gloeckner G."/>
            <person name="Gruber A."/>
            <person name="Hipkin R."/>
            <person name="Janech M."/>
            <person name="Kroth P."/>
            <person name="Leese F."/>
            <person name="Lindquist E."/>
            <person name="Lyon B.R."/>
            <person name="Martin J."/>
            <person name="Mayer C."/>
            <person name="Parker M."/>
            <person name="Quesneville H."/>
            <person name="Raymond J."/>
            <person name="Uhlig C."/>
            <person name="Valentin K.U."/>
            <person name="Worden A.Z."/>
            <person name="Armbrust E.V."/>
            <person name="Bowler C."/>
            <person name="Green B."/>
            <person name="Moulton V."/>
            <person name="Van Oosterhout C."/>
            <person name="Grigoriev I."/>
        </authorList>
    </citation>
    <scope>NUCLEOTIDE SEQUENCE [LARGE SCALE GENOMIC DNA]</scope>
    <source>
        <strain evidence="12 13">CCMP1102</strain>
    </source>
</reference>
<dbReference type="Pfam" id="PF00153">
    <property type="entry name" value="Mito_carr"/>
    <property type="match status" value="3"/>
</dbReference>
<protein>
    <submittedName>
        <fullName evidence="12">Mitochondrial carrier</fullName>
    </submittedName>
</protein>
<dbReference type="Gene3D" id="1.50.40.10">
    <property type="entry name" value="Mitochondrial carrier domain"/>
    <property type="match status" value="1"/>
</dbReference>
<comment type="similarity">
    <text evidence="2 11">Belongs to the mitochondrial carrier (TC 2.A.29) family.</text>
</comment>
<dbReference type="InterPro" id="IPR044677">
    <property type="entry name" value="SLC25A3/Pic2/Mir1-like"/>
</dbReference>
<evidence type="ECO:0000256" key="2">
    <source>
        <dbReference type="ARBA" id="ARBA00006375"/>
    </source>
</evidence>
<dbReference type="InParanoid" id="A0A1E7FX68"/>
<evidence type="ECO:0000256" key="1">
    <source>
        <dbReference type="ARBA" id="ARBA00004448"/>
    </source>
</evidence>
<evidence type="ECO:0000256" key="9">
    <source>
        <dbReference type="ARBA" id="ARBA00023136"/>
    </source>
</evidence>
<feature type="non-terminal residue" evidence="12">
    <location>
        <position position="1"/>
    </location>
</feature>
<dbReference type="Proteomes" id="UP000095751">
    <property type="component" value="Unassembled WGS sequence"/>
</dbReference>
<sequence>SGAICASGVQLALTPLDVVKTKVQINGDKYPKILPAFQSIWKDEGPSTFFTGWLPTFSGNFIGGAFLYGLTEVIRRSLTEAAGANAISLEVPIILAAAGVAAATYSIVYCPFDAVRIRSVAQPDYGANAFDTLSRMVSEEGIESLTNAIPVFIAKQVPYAAVKFTIFDLSTEYLFRAYPLAQEDIKLSLAVSLLGGVLGGITAAIVSNPADTVISELKKAKSDQTPQMALQALLDRGGVPALFKGLSLRMVLYSLAAAFQFMIYDGVRFVLGIGPDDLRLYLDVLGEALVK</sequence>
<dbReference type="GO" id="GO:0005315">
    <property type="term" value="F:phosphate transmembrane transporter activity"/>
    <property type="evidence" value="ECO:0007669"/>
    <property type="project" value="InterPro"/>
</dbReference>
<evidence type="ECO:0000256" key="11">
    <source>
        <dbReference type="RuleBase" id="RU000488"/>
    </source>
</evidence>
<dbReference type="OrthoDB" id="427452at2759"/>
<accession>A0A1E7FX68</accession>
<feature type="repeat" description="Solcar" evidence="10">
    <location>
        <begin position="1"/>
        <end position="77"/>
    </location>
</feature>
<keyword evidence="5" id="KW-0677">Repeat</keyword>
<dbReference type="SUPFAM" id="SSF103506">
    <property type="entry name" value="Mitochondrial carrier"/>
    <property type="match status" value="1"/>
</dbReference>
<dbReference type="PANTHER" id="PTHR45671:SF12">
    <property type="entry name" value="MITOCHONDRIAL PHOSPHATE CARRIER PROTEIN"/>
    <property type="match status" value="1"/>
</dbReference>
<evidence type="ECO:0000256" key="10">
    <source>
        <dbReference type="PROSITE-ProRule" id="PRU00282"/>
    </source>
</evidence>
<keyword evidence="9 10" id="KW-0472">Membrane</keyword>